<evidence type="ECO:0000256" key="1">
    <source>
        <dbReference type="SAM" id="SignalP"/>
    </source>
</evidence>
<evidence type="ECO:0000313" key="3">
    <source>
        <dbReference type="Proteomes" id="UP000294847"/>
    </source>
</evidence>
<protein>
    <submittedName>
        <fullName evidence="2">Uncharacterized protein</fullName>
    </submittedName>
</protein>
<keyword evidence="1" id="KW-0732">Signal</keyword>
<reference evidence="2 3" key="1">
    <citation type="journal article" date="2019" name="Mol. Biol. Evol.">
        <title>Blast fungal genomes show frequent chromosomal changes, gene gains and losses, and effector gene turnover.</title>
        <authorList>
            <person name="Gomez Luciano L.B."/>
            <person name="Jason Tsai I."/>
            <person name="Chuma I."/>
            <person name="Tosa Y."/>
            <person name="Chen Y.H."/>
            <person name="Li J.Y."/>
            <person name="Li M.Y."/>
            <person name="Jade Lu M.Y."/>
            <person name="Nakayashiki H."/>
            <person name="Li W.H."/>
        </authorList>
    </citation>
    <scope>NUCLEOTIDE SEQUENCE [LARGE SCALE GENOMIC DNA]</scope>
    <source>
        <strain evidence="2">MZ5-1-6</strain>
    </source>
</reference>
<dbReference type="EMBL" id="CP034209">
    <property type="protein sequence ID" value="QBZ65291.1"/>
    <property type="molecule type" value="Genomic_DNA"/>
</dbReference>
<gene>
    <name evidence="2" type="ORF">PoMZ_06998</name>
</gene>
<feature type="chain" id="PRO_5020781348" evidence="1">
    <location>
        <begin position="23"/>
        <end position="239"/>
    </location>
</feature>
<name>A0A4P7NS47_PYROR</name>
<dbReference type="AlphaFoldDB" id="A0A4P7NS47"/>
<sequence length="239" mass="26935">MYGSTIALGFGLVSAIIGAAGAASVPNIVYRGDHRSPAIIHKQGGFFARGYAVGVEPDPKFPYHKHVEHNPFDPENLKSPFLSVSSRRDIAQFHIRHYMPENNKNYVYVYHINTTGVVKQYYHDVNALYAEDEVEHTFSYENEFLSDHPILWRAIAGWDVVNPQGVIKETVTVENLMHMIASTRGGTPVTPEKVQRILDWAYVAHNGLYELKKATEEKLAKEKARGQRGAARHVQPQLL</sequence>
<dbReference type="Proteomes" id="UP000294847">
    <property type="component" value="Chromosome 6"/>
</dbReference>
<accession>A0A4P7NS47</accession>
<evidence type="ECO:0000313" key="2">
    <source>
        <dbReference type="EMBL" id="QBZ65291.1"/>
    </source>
</evidence>
<dbReference type="Gene3D" id="3.90.210.10">
    <property type="entry name" value="Heat-Labile Enterotoxin, subunit A"/>
    <property type="match status" value="1"/>
</dbReference>
<organism evidence="2 3">
    <name type="scientific">Pyricularia oryzae</name>
    <name type="common">Rice blast fungus</name>
    <name type="synonym">Magnaporthe oryzae</name>
    <dbReference type="NCBI Taxonomy" id="318829"/>
    <lineage>
        <taxon>Eukaryota</taxon>
        <taxon>Fungi</taxon>
        <taxon>Dikarya</taxon>
        <taxon>Ascomycota</taxon>
        <taxon>Pezizomycotina</taxon>
        <taxon>Sordariomycetes</taxon>
        <taxon>Sordariomycetidae</taxon>
        <taxon>Magnaporthales</taxon>
        <taxon>Pyriculariaceae</taxon>
        <taxon>Pyricularia</taxon>
    </lineage>
</organism>
<dbReference type="SUPFAM" id="SSF56399">
    <property type="entry name" value="ADP-ribosylation"/>
    <property type="match status" value="1"/>
</dbReference>
<feature type="signal peptide" evidence="1">
    <location>
        <begin position="1"/>
        <end position="22"/>
    </location>
</feature>
<proteinExistence type="predicted"/>